<organism evidence="2 3">
    <name type="scientific">Nocardia cyriacigeorgica</name>
    <dbReference type="NCBI Taxonomy" id="135487"/>
    <lineage>
        <taxon>Bacteria</taxon>
        <taxon>Bacillati</taxon>
        <taxon>Actinomycetota</taxon>
        <taxon>Actinomycetes</taxon>
        <taxon>Mycobacteriales</taxon>
        <taxon>Nocardiaceae</taxon>
        <taxon>Nocardia</taxon>
    </lineage>
</organism>
<name>A0A6P1CZ88_9NOCA</name>
<evidence type="ECO:0000259" key="1">
    <source>
        <dbReference type="Pfam" id="PF00723"/>
    </source>
</evidence>
<dbReference type="Pfam" id="PF00723">
    <property type="entry name" value="Glyco_hydro_15"/>
    <property type="match status" value="1"/>
</dbReference>
<dbReference type="InterPro" id="IPR008928">
    <property type="entry name" value="6-hairpin_glycosidase_sf"/>
</dbReference>
<dbReference type="GO" id="GO:0005975">
    <property type="term" value="P:carbohydrate metabolic process"/>
    <property type="evidence" value="ECO:0007669"/>
    <property type="project" value="InterPro"/>
</dbReference>
<reference evidence="2 3" key="1">
    <citation type="submission" date="2020-01" db="EMBL/GenBank/DDBJ databases">
        <title>Genetics and antimicrobial susceptibilities of Nocardia species isolated from the soil; a comparison with species isolated from humans.</title>
        <authorList>
            <person name="Carrasco G."/>
            <person name="Monzon S."/>
            <person name="Sansegundo M."/>
            <person name="Garcia E."/>
            <person name="Garrido N."/>
            <person name="Medina M.J."/>
            <person name="Villalon P."/>
            <person name="Ramirez-Arocha A.C."/>
            <person name="Jimenez P."/>
            <person name="Cuesta I."/>
            <person name="Valdezate S."/>
        </authorList>
    </citation>
    <scope>NUCLEOTIDE SEQUENCE [LARGE SCALE GENOMIC DNA]</scope>
    <source>
        <strain evidence="2 3">CNM20110626</strain>
    </source>
</reference>
<protein>
    <recommendedName>
        <fullName evidence="1">GH15-like domain-containing protein</fullName>
    </recommendedName>
</protein>
<proteinExistence type="predicted"/>
<accession>A0A6P1CZ88</accession>
<dbReference type="EMBL" id="JAAGVB010000387">
    <property type="protein sequence ID" value="NEW37092.1"/>
    <property type="molecule type" value="Genomic_DNA"/>
</dbReference>
<feature type="domain" description="GH15-like" evidence="1">
    <location>
        <begin position="25"/>
        <end position="67"/>
    </location>
</feature>
<dbReference type="SUPFAM" id="SSF48208">
    <property type="entry name" value="Six-hairpin glycosidases"/>
    <property type="match status" value="1"/>
</dbReference>
<comment type="caution">
    <text evidence="2">The sequence shown here is derived from an EMBL/GenBank/DDBJ whole genome shotgun (WGS) entry which is preliminary data.</text>
</comment>
<dbReference type="InterPro" id="IPR012341">
    <property type="entry name" value="6hp_glycosidase-like_sf"/>
</dbReference>
<dbReference type="InterPro" id="IPR011613">
    <property type="entry name" value="GH15-like"/>
</dbReference>
<gene>
    <name evidence="2" type="ORF">GV791_31750</name>
</gene>
<evidence type="ECO:0000313" key="2">
    <source>
        <dbReference type="EMBL" id="NEW37092.1"/>
    </source>
</evidence>
<feature type="non-terminal residue" evidence="2">
    <location>
        <position position="1"/>
    </location>
</feature>
<dbReference type="Gene3D" id="1.50.10.10">
    <property type="match status" value="1"/>
</dbReference>
<evidence type="ECO:0000313" key="3">
    <source>
        <dbReference type="Proteomes" id="UP000471166"/>
    </source>
</evidence>
<dbReference type="Proteomes" id="UP000471166">
    <property type="component" value="Unassembled WGS sequence"/>
</dbReference>
<dbReference type="RefSeq" id="WP_163848680.1">
    <property type="nucleotide sequence ID" value="NZ_JAAGVB010000387.1"/>
</dbReference>
<dbReference type="AlphaFoldDB" id="A0A6P1CZ88"/>
<sequence>GFHLCAAWLVEAYLLIGKRSDAEALFAQLVDVAGPTGLLSEEYDPVAERSLGNHPQAYSHLGLLRCAQLLSQPVDALVS</sequence>